<keyword evidence="2" id="KW-1185">Reference proteome</keyword>
<dbReference type="Gene3D" id="1.25.10.10">
    <property type="entry name" value="Leucine-rich Repeat Variant"/>
    <property type="match status" value="1"/>
</dbReference>
<comment type="caution">
    <text evidence="1">The sequence shown here is derived from an EMBL/GenBank/DDBJ whole genome shotgun (WGS) entry which is preliminary data.</text>
</comment>
<reference evidence="1 2" key="1">
    <citation type="submission" date="2017-12" db="EMBL/GenBank/DDBJ databases">
        <title>Sequencing, de novo assembly and annotation of complete genome of a new Thraustochytrid species, strain FCC1311.</title>
        <authorList>
            <person name="Sedici K."/>
            <person name="Godart F."/>
            <person name="Aiese Cigliano R."/>
            <person name="Sanseverino W."/>
            <person name="Barakat M."/>
            <person name="Ortet P."/>
            <person name="Marechal E."/>
            <person name="Cagnac O."/>
            <person name="Amato A."/>
        </authorList>
    </citation>
    <scope>NUCLEOTIDE SEQUENCE [LARGE SCALE GENOMIC DNA]</scope>
</reference>
<dbReference type="GO" id="GO:0019888">
    <property type="term" value="F:protein phosphatase regulator activity"/>
    <property type="evidence" value="ECO:0007669"/>
    <property type="project" value="InterPro"/>
</dbReference>
<gene>
    <name evidence="1" type="ORF">FCC1311_084722</name>
</gene>
<dbReference type="PANTHER" id="PTHR10257">
    <property type="entry name" value="SERINE/THREONINE PROTEIN PHOSPHATASE 2A PP2A REGULATORY SUBUNIT B"/>
    <property type="match status" value="1"/>
</dbReference>
<dbReference type="SUPFAM" id="SSF48371">
    <property type="entry name" value="ARM repeat"/>
    <property type="match status" value="1"/>
</dbReference>
<dbReference type="OrthoDB" id="10264446at2759"/>
<dbReference type="GO" id="GO:0000159">
    <property type="term" value="C:protein phosphatase type 2A complex"/>
    <property type="evidence" value="ECO:0007669"/>
    <property type="project" value="InterPro"/>
</dbReference>
<dbReference type="InterPro" id="IPR016024">
    <property type="entry name" value="ARM-type_fold"/>
</dbReference>
<dbReference type="InterPro" id="IPR011989">
    <property type="entry name" value="ARM-like"/>
</dbReference>
<organism evidence="1 2">
    <name type="scientific">Hondaea fermentalgiana</name>
    <dbReference type="NCBI Taxonomy" id="2315210"/>
    <lineage>
        <taxon>Eukaryota</taxon>
        <taxon>Sar</taxon>
        <taxon>Stramenopiles</taxon>
        <taxon>Bigyra</taxon>
        <taxon>Labyrinthulomycetes</taxon>
        <taxon>Thraustochytrida</taxon>
        <taxon>Thraustochytriidae</taxon>
        <taxon>Hondaea</taxon>
    </lineage>
</organism>
<dbReference type="EMBL" id="BEYU01000119">
    <property type="protein sequence ID" value="GBG32247.1"/>
    <property type="molecule type" value="Genomic_DNA"/>
</dbReference>
<proteinExistence type="predicted"/>
<dbReference type="PANTHER" id="PTHR10257:SF3">
    <property type="entry name" value="SERINE_THREONINE-PROTEIN PHOSPHATASE 2A 56 KDA REGULATORY SUBUNIT GAMMA ISOFORM"/>
    <property type="match status" value="1"/>
</dbReference>
<dbReference type="InParanoid" id="A0A2R5GMX9"/>
<dbReference type="InterPro" id="IPR002554">
    <property type="entry name" value="PP2A_B56"/>
</dbReference>
<evidence type="ECO:0000313" key="2">
    <source>
        <dbReference type="Proteomes" id="UP000241890"/>
    </source>
</evidence>
<accession>A0A2R5GMX9</accession>
<dbReference type="FunFam" id="1.25.10.10:FF:000331">
    <property type="entry name" value="Phosphoprotein phosphatase, putative"/>
    <property type="match status" value="1"/>
</dbReference>
<dbReference type="Pfam" id="PF01603">
    <property type="entry name" value="B56"/>
    <property type="match status" value="1"/>
</dbReference>
<sequence length="436" mass="50533">MNLDEDLPSLKSVSNVTKRMELLRQKLQFCSVPANFVSQEPRDKSFVTLKRKALLDLVEFLNSGPARSRQEYLTEPVLLELITMVKSNIFVALPPQLDDYDPDEDDPWLDVTWPHKQVVYELLLRLVVSADFPAKIGKKTGLIDQDFCVCLVSLFESDDPRERDYLKTILHRIYGKFMTHRSFIRKQISYVFARFSFENKRQNGIAELLEILGSIINGFALPLKQEHLTFIRCSLIPLHKSPWMAAFTSQLTYCITQYVEKDQTTAQLIVEKLVEYWPWGNSQKQVHFLNELEEVLELLRPEILRLVAKPLFRCVARCLSSEHFQVCERALFLWNNEHIVNLFKLDASDDIEACDIKLVFAALGRNVDAANPHWNAAVQMLSYNVMDIYKDRYNVDPEVFSKQASALRAPLRHAKRQEMWDALAKETSGMEVESKE</sequence>
<dbReference type="Proteomes" id="UP000241890">
    <property type="component" value="Unassembled WGS sequence"/>
</dbReference>
<evidence type="ECO:0000313" key="1">
    <source>
        <dbReference type="EMBL" id="GBG32247.1"/>
    </source>
</evidence>
<name>A0A2R5GMX9_9STRA</name>
<dbReference type="GO" id="GO:0007165">
    <property type="term" value="P:signal transduction"/>
    <property type="evidence" value="ECO:0007669"/>
    <property type="project" value="InterPro"/>
</dbReference>
<protein>
    <submittedName>
        <fullName evidence="1">Serine/threonine-protein phosphatase 2A 56 kDa regulatory subunit delta isoform</fullName>
    </submittedName>
</protein>
<dbReference type="AlphaFoldDB" id="A0A2R5GMX9"/>